<sequence length="181" mass="21321">MNLQYNILLSFYLLTFSQATESNIENDLTNEKSNDGKYEELRRKFNFYKSKFMNYLENQKDQAIYDLIECNNEIKRLKGQAKENMIKKRDEILLYIKGLNEKMTDFGARSKSRLKNLGKGQSDRLKRKQTIKRPDKLKSKENRNNSLEPENIEPLPIKDKETVDSKMTSTGEENEVDNPHT</sequence>
<organism evidence="3 4">
    <name type="scientific">Nosema bombycis (strain CQ1 / CVCC 102059)</name>
    <name type="common">Microsporidian parasite</name>
    <name type="synonym">Pebrine of silkworm</name>
    <dbReference type="NCBI Taxonomy" id="578461"/>
    <lineage>
        <taxon>Eukaryota</taxon>
        <taxon>Fungi</taxon>
        <taxon>Fungi incertae sedis</taxon>
        <taxon>Microsporidia</taxon>
        <taxon>Nosematidae</taxon>
        <taxon>Nosema</taxon>
    </lineage>
</organism>
<evidence type="ECO:0000256" key="1">
    <source>
        <dbReference type="SAM" id="MobiDB-lite"/>
    </source>
</evidence>
<name>R0MQR1_NOSB1</name>
<evidence type="ECO:0000313" key="3">
    <source>
        <dbReference type="EMBL" id="EOB15233.1"/>
    </source>
</evidence>
<dbReference type="EMBL" id="KB908915">
    <property type="protein sequence ID" value="EOB15233.1"/>
    <property type="molecule type" value="Genomic_DNA"/>
</dbReference>
<gene>
    <name evidence="3" type="ORF">NBO_7g0051</name>
</gene>
<dbReference type="Proteomes" id="UP000016927">
    <property type="component" value="Unassembled WGS sequence"/>
</dbReference>
<feature type="region of interest" description="Disordered" evidence="1">
    <location>
        <begin position="110"/>
        <end position="181"/>
    </location>
</feature>
<accession>R0MQR1</accession>
<keyword evidence="4" id="KW-1185">Reference proteome</keyword>
<feature type="signal peptide" evidence="2">
    <location>
        <begin position="1"/>
        <end position="19"/>
    </location>
</feature>
<dbReference type="HOGENOM" id="CLU_1489414_0_0_1"/>
<dbReference type="VEuPathDB" id="MicrosporidiaDB:NBO_7g0051"/>
<protein>
    <submittedName>
        <fullName evidence="3">Uncharacterized protein</fullName>
    </submittedName>
</protein>
<feature type="compositionally biased region" description="Acidic residues" evidence="1">
    <location>
        <begin position="172"/>
        <end position="181"/>
    </location>
</feature>
<proteinExistence type="predicted"/>
<evidence type="ECO:0000256" key="2">
    <source>
        <dbReference type="SAM" id="SignalP"/>
    </source>
</evidence>
<keyword evidence="2" id="KW-0732">Signal</keyword>
<reference evidence="3 4" key="1">
    <citation type="journal article" date="2013" name="BMC Genomics">
        <title>Comparative genomics of parasitic silkworm microsporidia reveal an association between genome expansion and host adaptation.</title>
        <authorList>
            <person name="Pan G."/>
            <person name="Xu J."/>
            <person name="Li T."/>
            <person name="Xia Q."/>
            <person name="Liu S.L."/>
            <person name="Zhang G."/>
            <person name="Li S."/>
            <person name="Li C."/>
            <person name="Liu H."/>
            <person name="Yang L."/>
            <person name="Liu T."/>
            <person name="Zhang X."/>
            <person name="Wu Z."/>
            <person name="Fan W."/>
            <person name="Dang X."/>
            <person name="Xiang H."/>
            <person name="Tao M."/>
            <person name="Li Y."/>
            <person name="Hu J."/>
            <person name="Li Z."/>
            <person name="Lin L."/>
            <person name="Luo J."/>
            <person name="Geng L."/>
            <person name="Wang L."/>
            <person name="Long M."/>
            <person name="Wan Y."/>
            <person name="He N."/>
            <person name="Zhang Z."/>
            <person name="Lu C."/>
            <person name="Keeling P.J."/>
            <person name="Wang J."/>
            <person name="Xiang Z."/>
            <person name="Zhou Z."/>
        </authorList>
    </citation>
    <scope>NUCLEOTIDE SEQUENCE [LARGE SCALE GENOMIC DNA]</scope>
    <source>
        <strain evidence="4">CQ1 / CVCC 102059</strain>
    </source>
</reference>
<feature type="chain" id="PRO_5004355330" evidence="2">
    <location>
        <begin position="20"/>
        <end position="181"/>
    </location>
</feature>
<feature type="compositionally biased region" description="Basic and acidic residues" evidence="1">
    <location>
        <begin position="132"/>
        <end position="143"/>
    </location>
</feature>
<dbReference type="AlphaFoldDB" id="R0MQR1"/>
<evidence type="ECO:0000313" key="4">
    <source>
        <dbReference type="Proteomes" id="UP000016927"/>
    </source>
</evidence>